<evidence type="ECO:0000313" key="4">
    <source>
        <dbReference type="EMBL" id="KAJ3485551.1"/>
    </source>
</evidence>
<feature type="compositionally biased region" description="Low complexity" evidence="2">
    <location>
        <begin position="202"/>
        <end position="215"/>
    </location>
</feature>
<protein>
    <recommendedName>
        <fullName evidence="3">N-terminal Ras-GEF domain-containing protein</fullName>
    </recommendedName>
</protein>
<dbReference type="CDD" id="cd00882">
    <property type="entry name" value="Ras_like_GTPase"/>
    <property type="match status" value="1"/>
</dbReference>
<sequence length="921" mass="99838">MTTVDLPKIPSLPPIEMPDALNFLSSAPSSPEERDTLSPLHHSSTSLVSQDTFMTANSTLSPDSNPLNSATASEFSAPSSQLVVPPIGLAAGLRKSLSIDSFSLQAKHRPSSLTIRPTRGNTTSFIIPHDSPKDSLSSGTRRDDLSTSTSYAIKREEHEGPQLCGSDIERSDELKKNSVKGKCLVRDPIPEGGLTLPPRTPSGPSASSSTTGNAPVPIVPERSSSLTHQIAKQRSLMSLDTHLPHRSEITLAIVGASGCGKSAVVRKGLKGYGLSEPIHRTVPRSPDDPGDVFKYHFRAGKIPHEGSIPDTELRVLEVDISSLNLSQPRPVRVCPEGAPSVDAIIICYDAGRESSFTHVEDVLRLFGHLNLPTIVFACKSDLEKRVDSRHADSILQVYSVGLIEVSAVTQQGKSKIRTAFDWIFHSIFSDRGTNGDRDSLQNPASPSILSTTYATPWDISRADSATPTASSATSMQASQSHFGRTLKPRSNRTSPPTSPDSPHSPPTPTSPARARSMSDLLSEAESARRDHREGADKDREHSPSSRSAVLTTNGSGTSPILPPPQVSEPLAGGEAVGSLEDVVESSRENVSREPRAPPWVTLDDLLDKLLFLAVSDDDPTFISHFLLTYRRFSTPRNILLAMQKRMRSLDQQTGDPMFACFAQMKICCLLDNWTKTYPDDFAVPGTAGALNALIKSVVGKTYLLHYGSEFIPFTEILSTFRDKDTSWAMKVEDPPDDSDDALSIADFPVRVPESPASSYNSNSLSSLNEVGSSHGILPTNSSRERKSSLPLSSRHLLATSFMSATSSGSTSLTHKQILKKLNSIASELNTIDPQTIAQEITRYECGEFLIIKPRNWLQHVLGQTGKKNPETDPISRYNAISNHIAHWYQNFLLSFVPMLTGIQGALIDSLSRANQSAGPAN</sequence>
<dbReference type="InterPro" id="IPR023578">
    <property type="entry name" value="Ras_GEF_dom_sf"/>
</dbReference>
<dbReference type="SUPFAM" id="SSF52540">
    <property type="entry name" value="P-loop containing nucleoside triphosphate hydrolases"/>
    <property type="match status" value="1"/>
</dbReference>
<feature type="compositionally biased region" description="Basic and acidic residues" evidence="2">
    <location>
        <begin position="584"/>
        <end position="595"/>
    </location>
</feature>
<evidence type="ECO:0000259" key="3">
    <source>
        <dbReference type="PROSITE" id="PS50212"/>
    </source>
</evidence>
<dbReference type="SMART" id="SM00174">
    <property type="entry name" value="RHO"/>
    <property type="match status" value="1"/>
</dbReference>
<feature type="compositionally biased region" description="Polar residues" evidence="2">
    <location>
        <begin position="111"/>
        <end position="125"/>
    </location>
</feature>
<feature type="compositionally biased region" description="Low complexity" evidence="2">
    <location>
        <begin position="462"/>
        <end position="480"/>
    </location>
</feature>
<dbReference type="InterPro" id="IPR027417">
    <property type="entry name" value="P-loop_NTPase"/>
</dbReference>
<dbReference type="Gene3D" id="1.10.840.10">
    <property type="entry name" value="Ras guanine-nucleotide exchange factors catalytic domain"/>
    <property type="match status" value="1"/>
</dbReference>
<feature type="region of interest" description="Disordered" evidence="2">
    <location>
        <begin position="460"/>
        <end position="595"/>
    </location>
</feature>
<comment type="caution">
    <text evidence="4">The sequence shown here is derived from an EMBL/GenBank/DDBJ whole genome shotgun (WGS) entry which is preliminary data.</text>
</comment>
<accession>A0AAD5V8X1</accession>
<feature type="compositionally biased region" description="Pro residues" evidence="2">
    <location>
        <begin position="496"/>
        <end position="509"/>
    </location>
</feature>
<dbReference type="GO" id="GO:0005085">
    <property type="term" value="F:guanyl-nucleotide exchange factor activity"/>
    <property type="evidence" value="ECO:0007669"/>
    <property type="project" value="UniProtKB-KW"/>
</dbReference>
<dbReference type="Pfam" id="PF00618">
    <property type="entry name" value="RasGEF_N"/>
    <property type="match status" value="1"/>
</dbReference>
<dbReference type="AlphaFoldDB" id="A0AAD5V8X1"/>
<feature type="compositionally biased region" description="Polar residues" evidence="2">
    <location>
        <begin position="544"/>
        <end position="558"/>
    </location>
</feature>
<dbReference type="SUPFAM" id="SSF48366">
    <property type="entry name" value="Ras GEF"/>
    <property type="match status" value="1"/>
</dbReference>
<dbReference type="GO" id="GO:0005525">
    <property type="term" value="F:GTP binding"/>
    <property type="evidence" value="ECO:0007669"/>
    <property type="project" value="InterPro"/>
</dbReference>
<dbReference type="GO" id="GO:0003924">
    <property type="term" value="F:GTPase activity"/>
    <property type="evidence" value="ECO:0007669"/>
    <property type="project" value="InterPro"/>
</dbReference>
<dbReference type="GO" id="GO:0007264">
    <property type="term" value="P:small GTPase-mediated signal transduction"/>
    <property type="evidence" value="ECO:0007669"/>
    <property type="project" value="InterPro"/>
</dbReference>
<dbReference type="Gene3D" id="1.20.870.10">
    <property type="entry name" value="Son of sevenless (SoS) protein Chain: S domain 1"/>
    <property type="match status" value="1"/>
</dbReference>
<keyword evidence="5" id="KW-1185">Reference proteome</keyword>
<feature type="compositionally biased region" description="Basic and acidic residues" evidence="2">
    <location>
        <begin position="525"/>
        <end position="543"/>
    </location>
</feature>
<dbReference type="PROSITE" id="PS50212">
    <property type="entry name" value="RASGEF_NTER"/>
    <property type="match status" value="1"/>
</dbReference>
<feature type="region of interest" description="Disordered" evidence="2">
    <location>
        <begin position="110"/>
        <end position="225"/>
    </location>
</feature>
<gene>
    <name evidence="4" type="ORF">NLI96_g4872</name>
</gene>
<evidence type="ECO:0000313" key="5">
    <source>
        <dbReference type="Proteomes" id="UP001212997"/>
    </source>
</evidence>
<evidence type="ECO:0000256" key="2">
    <source>
        <dbReference type="SAM" id="MobiDB-lite"/>
    </source>
</evidence>
<feature type="compositionally biased region" description="Basic and acidic residues" evidence="2">
    <location>
        <begin position="167"/>
        <end position="176"/>
    </location>
</feature>
<dbReference type="Proteomes" id="UP001212997">
    <property type="component" value="Unassembled WGS sequence"/>
</dbReference>
<evidence type="ECO:0000256" key="1">
    <source>
        <dbReference type="PROSITE-ProRule" id="PRU00135"/>
    </source>
</evidence>
<keyword evidence="1" id="KW-0344">Guanine-nucleotide releasing factor</keyword>
<feature type="region of interest" description="Disordered" evidence="2">
    <location>
        <begin position="770"/>
        <end position="789"/>
    </location>
</feature>
<dbReference type="Gene3D" id="3.40.50.300">
    <property type="entry name" value="P-loop containing nucleotide triphosphate hydrolases"/>
    <property type="match status" value="1"/>
</dbReference>
<dbReference type="InterPro" id="IPR036964">
    <property type="entry name" value="RASGEF_cat_dom_sf"/>
</dbReference>
<dbReference type="InterPro" id="IPR001806">
    <property type="entry name" value="Small_GTPase"/>
</dbReference>
<feature type="region of interest" description="Disordered" evidence="2">
    <location>
        <begin position="1"/>
        <end position="45"/>
    </location>
</feature>
<organism evidence="4 5">
    <name type="scientific">Meripilus lineatus</name>
    <dbReference type="NCBI Taxonomy" id="2056292"/>
    <lineage>
        <taxon>Eukaryota</taxon>
        <taxon>Fungi</taxon>
        <taxon>Dikarya</taxon>
        <taxon>Basidiomycota</taxon>
        <taxon>Agaricomycotina</taxon>
        <taxon>Agaricomycetes</taxon>
        <taxon>Polyporales</taxon>
        <taxon>Meripilaceae</taxon>
        <taxon>Meripilus</taxon>
    </lineage>
</organism>
<dbReference type="InterPro" id="IPR000651">
    <property type="entry name" value="Ras-like_Gua-exchang_fac_N"/>
</dbReference>
<feature type="domain" description="N-terminal Ras-GEF" evidence="3">
    <location>
        <begin position="593"/>
        <end position="718"/>
    </location>
</feature>
<proteinExistence type="predicted"/>
<name>A0AAD5V8X1_9APHY</name>
<dbReference type="EMBL" id="JANAWD010000149">
    <property type="protein sequence ID" value="KAJ3485551.1"/>
    <property type="molecule type" value="Genomic_DNA"/>
</dbReference>
<reference evidence="4" key="1">
    <citation type="submission" date="2022-07" db="EMBL/GenBank/DDBJ databases">
        <title>Genome Sequence of Physisporinus lineatus.</title>
        <authorList>
            <person name="Buettner E."/>
        </authorList>
    </citation>
    <scope>NUCLEOTIDE SEQUENCE</scope>
    <source>
        <strain evidence="4">VT162</strain>
    </source>
</reference>